<keyword evidence="1" id="KW-0175">Coiled coil</keyword>
<name>A0A9E7MPD3_9CAUD</name>
<feature type="coiled-coil region" evidence="1">
    <location>
        <begin position="31"/>
        <end position="58"/>
    </location>
</feature>
<proteinExistence type="predicted"/>
<dbReference type="Proteomes" id="UP001056685">
    <property type="component" value="Segment"/>
</dbReference>
<gene>
    <name evidence="2" type="ORF">KABACHOK_00680</name>
</gene>
<evidence type="ECO:0000313" key="3">
    <source>
        <dbReference type="Proteomes" id="UP001056685"/>
    </source>
</evidence>
<accession>A0A9E7MPD3</accession>
<reference evidence="2" key="1">
    <citation type="submission" date="2022-05" db="EMBL/GenBank/DDBJ databases">
        <authorList>
            <person name="Friedrich I."/>
            <person name="Poehlein A."/>
            <person name="Schneider D."/>
            <person name="Hertel R."/>
            <person name="Daniel R."/>
        </authorList>
    </citation>
    <scope>NUCLEOTIDE SEQUENCE</scope>
</reference>
<dbReference type="EMBL" id="ON529852">
    <property type="protein sequence ID" value="USN13904.1"/>
    <property type="molecule type" value="Genomic_DNA"/>
</dbReference>
<organism evidence="2 3">
    <name type="scientific">Brevundimonas phage vB_BpoS-Kabachok</name>
    <dbReference type="NCBI Taxonomy" id="2948600"/>
    <lineage>
        <taxon>Viruses</taxon>
        <taxon>Duplodnaviria</taxon>
        <taxon>Heunggongvirae</taxon>
        <taxon>Uroviricota</taxon>
        <taxon>Caudoviricetes</taxon>
        <taxon>Jeanschmidtviridae</taxon>
        <taxon>Marchewkavirus</taxon>
        <taxon>Marchewkavirus kabachok</taxon>
    </lineage>
</organism>
<evidence type="ECO:0000256" key="1">
    <source>
        <dbReference type="SAM" id="Coils"/>
    </source>
</evidence>
<protein>
    <submittedName>
        <fullName evidence="2">Uncharacterized protein</fullName>
    </submittedName>
</protein>
<sequence>MGPDLIKPRAAYFLDKSGKLGCDNWRGPAVVKDAAQHIAALEAELALVDEALARYANDEDACLEGVGEPFGSITTECGMKAREARRRFLAREAAA</sequence>
<keyword evidence="3" id="KW-1185">Reference proteome</keyword>
<evidence type="ECO:0000313" key="2">
    <source>
        <dbReference type="EMBL" id="USN13904.1"/>
    </source>
</evidence>